<sequence>ERNGNFRDFVLRWKHENFIQISSRGHSEQQMKACGFRVLLFFCNGESCFPDCFPTERAITQSPAPSFPDSVLKSLCPSFLSDVDMVKNTQNTSSLTVRISKGTVTFTTHPEAPEERWQLNLLEDPVFSDRSSCL</sequence>
<organism evidence="1 2">
    <name type="scientific">Danionella cerebrum</name>
    <dbReference type="NCBI Taxonomy" id="2873325"/>
    <lineage>
        <taxon>Eukaryota</taxon>
        <taxon>Metazoa</taxon>
        <taxon>Chordata</taxon>
        <taxon>Craniata</taxon>
        <taxon>Vertebrata</taxon>
        <taxon>Euteleostomi</taxon>
        <taxon>Actinopterygii</taxon>
        <taxon>Neopterygii</taxon>
        <taxon>Teleostei</taxon>
        <taxon>Ostariophysi</taxon>
        <taxon>Cypriniformes</taxon>
        <taxon>Danionidae</taxon>
        <taxon>Danioninae</taxon>
        <taxon>Danionella</taxon>
    </lineage>
</organism>
<proteinExistence type="predicted"/>
<evidence type="ECO:0000313" key="1">
    <source>
        <dbReference type="EMBL" id="TRZ00287.1"/>
    </source>
</evidence>
<keyword evidence="2" id="KW-1185">Reference proteome</keyword>
<dbReference type="EMBL" id="SRMA01024549">
    <property type="protein sequence ID" value="TRZ00287.1"/>
    <property type="molecule type" value="Genomic_DNA"/>
</dbReference>
<feature type="non-terminal residue" evidence="1">
    <location>
        <position position="1"/>
    </location>
</feature>
<dbReference type="Proteomes" id="UP000316079">
    <property type="component" value="Unassembled WGS sequence"/>
</dbReference>
<name>A0A553RDR6_9TELE</name>
<gene>
    <name evidence="1" type="ORF">DNTS_003173</name>
</gene>
<reference evidence="1 2" key="1">
    <citation type="journal article" date="2019" name="Sci. Data">
        <title>Hybrid genome assembly and annotation of Danionella translucida.</title>
        <authorList>
            <person name="Kadobianskyi M."/>
            <person name="Schulze L."/>
            <person name="Schuelke M."/>
            <person name="Judkewitz B."/>
        </authorList>
    </citation>
    <scope>NUCLEOTIDE SEQUENCE [LARGE SCALE GENOMIC DNA]</scope>
    <source>
        <strain evidence="1 2">Bolton</strain>
    </source>
</reference>
<dbReference type="AlphaFoldDB" id="A0A553RDR6"/>
<comment type="caution">
    <text evidence="1">The sequence shown here is derived from an EMBL/GenBank/DDBJ whole genome shotgun (WGS) entry which is preliminary data.</text>
</comment>
<evidence type="ECO:0000313" key="2">
    <source>
        <dbReference type="Proteomes" id="UP000316079"/>
    </source>
</evidence>
<accession>A0A553RDR6</accession>
<protein>
    <submittedName>
        <fullName evidence="1">Uncharacterized protein</fullName>
    </submittedName>
</protein>